<protein>
    <submittedName>
        <fullName evidence="1 2">Uncharacterized protein</fullName>
    </submittedName>
</protein>
<evidence type="ECO:0000313" key="1">
    <source>
        <dbReference type="EMBL" id="KEH37690.1"/>
    </source>
</evidence>
<evidence type="ECO:0000313" key="3">
    <source>
        <dbReference type="Proteomes" id="UP000002051"/>
    </source>
</evidence>
<gene>
    <name evidence="1" type="ordered locus">MTR_2g445220</name>
</gene>
<reference evidence="1 3" key="2">
    <citation type="journal article" date="2014" name="BMC Genomics">
        <title>An improved genome release (version Mt4.0) for the model legume Medicago truncatula.</title>
        <authorList>
            <person name="Tang H."/>
            <person name="Krishnakumar V."/>
            <person name="Bidwell S."/>
            <person name="Rosen B."/>
            <person name="Chan A."/>
            <person name="Zhou S."/>
            <person name="Gentzbittel L."/>
            <person name="Childs K.L."/>
            <person name="Yandell M."/>
            <person name="Gundlach H."/>
            <person name="Mayer K.F."/>
            <person name="Schwartz D.C."/>
            <person name="Town C.D."/>
        </authorList>
    </citation>
    <scope>GENOME REANNOTATION</scope>
    <source>
        <strain evidence="1">A17</strain>
        <strain evidence="2 3">cv. Jemalong A17</strain>
    </source>
</reference>
<name>A0A072VHR5_MEDTR</name>
<dbReference type="Proteomes" id="UP000002051">
    <property type="component" value="Chromosome 2"/>
</dbReference>
<sequence length="111" mass="12405">MKIRPNLGFNLAPKLSQLDSSTTQVSKSSNALSSGSARDARASACHGEYKPDFQLRLFQVFKSQKLRIRHALWSCSLWRVGLLAMASRVARCGELRHVTREARGFGSRGER</sequence>
<dbReference type="EnsemblPlants" id="KEH37690">
    <property type="protein sequence ID" value="KEH37690"/>
    <property type="gene ID" value="MTR_2g445220"/>
</dbReference>
<organism evidence="1 3">
    <name type="scientific">Medicago truncatula</name>
    <name type="common">Barrel medic</name>
    <name type="synonym">Medicago tribuloides</name>
    <dbReference type="NCBI Taxonomy" id="3880"/>
    <lineage>
        <taxon>Eukaryota</taxon>
        <taxon>Viridiplantae</taxon>
        <taxon>Streptophyta</taxon>
        <taxon>Embryophyta</taxon>
        <taxon>Tracheophyta</taxon>
        <taxon>Spermatophyta</taxon>
        <taxon>Magnoliopsida</taxon>
        <taxon>eudicotyledons</taxon>
        <taxon>Gunneridae</taxon>
        <taxon>Pentapetalae</taxon>
        <taxon>rosids</taxon>
        <taxon>fabids</taxon>
        <taxon>Fabales</taxon>
        <taxon>Fabaceae</taxon>
        <taxon>Papilionoideae</taxon>
        <taxon>50 kb inversion clade</taxon>
        <taxon>NPAAA clade</taxon>
        <taxon>Hologalegina</taxon>
        <taxon>IRL clade</taxon>
        <taxon>Trifolieae</taxon>
        <taxon>Medicago</taxon>
    </lineage>
</organism>
<proteinExistence type="predicted"/>
<evidence type="ECO:0000313" key="2">
    <source>
        <dbReference type="EnsemblPlants" id="KEH37690"/>
    </source>
</evidence>
<dbReference type="EMBL" id="CM001218">
    <property type="protein sequence ID" value="KEH37690.1"/>
    <property type="molecule type" value="Genomic_DNA"/>
</dbReference>
<accession>A0A072VHR5</accession>
<keyword evidence="3" id="KW-1185">Reference proteome</keyword>
<dbReference type="HOGENOM" id="CLU_2162138_0_0_1"/>
<dbReference type="AlphaFoldDB" id="A0A072VHR5"/>
<reference evidence="1 3" key="1">
    <citation type="journal article" date="2011" name="Nature">
        <title>The Medicago genome provides insight into the evolution of rhizobial symbioses.</title>
        <authorList>
            <person name="Young N.D."/>
            <person name="Debelle F."/>
            <person name="Oldroyd G.E."/>
            <person name="Geurts R."/>
            <person name="Cannon S.B."/>
            <person name="Udvardi M.K."/>
            <person name="Benedito V.A."/>
            <person name="Mayer K.F."/>
            <person name="Gouzy J."/>
            <person name="Schoof H."/>
            <person name="Van de Peer Y."/>
            <person name="Proost S."/>
            <person name="Cook D.R."/>
            <person name="Meyers B.C."/>
            <person name="Spannagl M."/>
            <person name="Cheung F."/>
            <person name="De Mita S."/>
            <person name="Krishnakumar V."/>
            <person name="Gundlach H."/>
            <person name="Zhou S."/>
            <person name="Mudge J."/>
            <person name="Bharti A.K."/>
            <person name="Murray J.D."/>
            <person name="Naoumkina M.A."/>
            <person name="Rosen B."/>
            <person name="Silverstein K.A."/>
            <person name="Tang H."/>
            <person name="Rombauts S."/>
            <person name="Zhao P.X."/>
            <person name="Zhou P."/>
            <person name="Barbe V."/>
            <person name="Bardou P."/>
            <person name="Bechner M."/>
            <person name="Bellec A."/>
            <person name="Berger A."/>
            <person name="Berges H."/>
            <person name="Bidwell S."/>
            <person name="Bisseling T."/>
            <person name="Choisne N."/>
            <person name="Couloux A."/>
            <person name="Denny R."/>
            <person name="Deshpande S."/>
            <person name="Dai X."/>
            <person name="Doyle J.J."/>
            <person name="Dudez A.M."/>
            <person name="Farmer A.D."/>
            <person name="Fouteau S."/>
            <person name="Franken C."/>
            <person name="Gibelin C."/>
            <person name="Gish J."/>
            <person name="Goldstein S."/>
            <person name="Gonzalez A.J."/>
            <person name="Green P.J."/>
            <person name="Hallab A."/>
            <person name="Hartog M."/>
            <person name="Hua A."/>
            <person name="Humphray S.J."/>
            <person name="Jeong D.H."/>
            <person name="Jing Y."/>
            <person name="Jocker A."/>
            <person name="Kenton S.M."/>
            <person name="Kim D.J."/>
            <person name="Klee K."/>
            <person name="Lai H."/>
            <person name="Lang C."/>
            <person name="Lin S."/>
            <person name="Macmil S.L."/>
            <person name="Magdelenat G."/>
            <person name="Matthews L."/>
            <person name="McCorrison J."/>
            <person name="Monaghan E.L."/>
            <person name="Mun J.H."/>
            <person name="Najar F.Z."/>
            <person name="Nicholson C."/>
            <person name="Noirot C."/>
            <person name="O'Bleness M."/>
            <person name="Paule C.R."/>
            <person name="Poulain J."/>
            <person name="Prion F."/>
            <person name="Qin B."/>
            <person name="Qu C."/>
            <person name="Retzel E.F."/>
            <person name="Riddle C."/>
            <person name="Sallet E."/>
            <person name="Samain S."/>
            <person name="Samson N."/>
            <person name="Sanders I."/>
            <person name="Saurat O."/>
            <person name="Scarpelli C."/>
            <person name="Schiex T."/>
            <person name="Segurens B."/>
            <person name="Severin A.J."/>
            <person name="Sherrier D.J."/>
            <person name="Shi R."/>
            <person name="Sims S."/>
            <person name="Singer S.R."/>
            <person name="Sinharoy S."/>
            <person name="Sterck L."/>
            <person name="Viollet A."/>
            <person name="Wang B.B."/>
            <person name="Wang K."/>
            <person name="Wang M."/>
            <person name="Wang X."/>
            <person name="Warfsmann J."/>
            <person name="Weissenbach J."/>
            <person name="White D.D."/>
            <person name="White J.D."/>
            <person name="Wiley G.B."/>
            <person name="Wincker P."/>
            <person name="Xing Y."/>
            <person name="Yang L."/>
            <person name="Yao Z."/>
            <person name="Ying F."/>
            <person name="Zhai J."/>
            <person name="Zhou L."/>
            <person name="Zuber A."/>
            <person name="Denarie J."/>
            <person name="Dixon R.A."/>
            <person name="May G.D."/>
            <person name="Schwartz D.C."/>
            <person name="Rogers J."/>
            <person name="Quetier F."/>
            <person name="Town C.D."/>
            <person name="Roe B.A."/>
        </authorList>
    </citation>
    <scope>NUCLEOTIDE SEQUENCE [LARGE SCALE GENOMIC DNA]</scope>
    <source>
        <strain evidence="1">A17</strain>
        <strain evidence="2 3">cv. Jemalong A17</strain>
    </source>
</reference>
<reference evidence="2" key="3">
    <citation type="submission" date="2015-04" db="UniProtKB">
        <authorList>
            <consortium name="EnsemblPlants"/>
        </authorList>
    </citation>
    <scope>IDENTIFICATION</scope>
    <source>
        <strain evidence="2">cv. Jemalong A17</strain>
    </source>
</reference>